<accession>A0A8D8STF8</accession>
<dbReference type="EMBL" id="HBUF01067941">
    <property type="protein sequence ID" value="CAG6628378.1"/>
    <property type="molecule type" value="Transcribed_RNA"/>
</dbReference>
<protein>
    <submittedName>
        <fullName evidence="1">Uncharacterized protein</fullName>
    </submittedName>
</protein>
<name>A0A8D8STF8_9HEMI</name>
<reference evidence="1" key="1">
    <citation type="submission" date="2021-05" db="EMBL/GenBank/DDBJ databases">
        <authorList>
            <person name="Alioto T."/>
            <person name="Alioto T."/>
            <person name="Gomez Garrido J."/>
        </authorList>
    </citation>
    <scope>NUCLEOTIDE SEQUENCE</scope>
</reference>
<dbReference type="AlphaFoldDB" id="A0A8D8STF8"/>
<dbReference type="EMBL" id="HBUF01232548">
    <property type="protein sequence ID" value="CAG6673965.1"/>
    <property type="molecule type" value="Transcribed_RNA"/>
</dbReference>
<sequence>MEAVPFTRQEQSLIEESILRTTNINVRSILKRTRHAGVLKQMCYLIGCEVINLKHIFDEVEELNLSFGILRLSSDADTTRADLTMNRSAMTNHYSMFEASRYNGNGTQPMLKYLNQLLTVRRKIEISVTRVLQKKIDSFLYSSCKFLRYSKDNMTRDRVLSRLKQIELMTLEDAKAAMLASSEEEKHLSDLGDIHVDRGMVKHNAVQTHFDLDSLEADFNQGNKDMMFIIKRKCSTRSTKLIETLHQAAAQEHHDDKYLSAQLMINGKTVLPYLEQVNVIEHHPNNDRLVKLIYA</sequence>
<organism evidence="1">
    <name type="scientific">Cacopsylla melanoneura</name>
    <dbReference type="NCBI Taxonomy" id="428564"/>
    <lineage>
        <taxon>Eukaryota</taxon>
        <taxon>Metazoa</taxon>
        <taxon>Ecdysozoa</taxon>
        <taxon>Arthropoda</taxon>
        <taxon>Hexapoda</taxon>
        <taxon>Insecta</taxon>
        <taxon>Pterygota</taxon>
        <taxon>Neoptera</taxon>
        <taxon>Paraneoptera</taxon>
        <taxon>Hemiptera</taxon>
        <taxon>Sternorrhyncha</taxon>
        <taxon>Psylloidea</taxon>
        <taxon>Psyllidae</taxon>
        <taxon>Psyllinae</taxon>
        <taxon>Cacopsylla</taxon>
    </lineage>
</organism>
<evidence type="ECO:0000313" key="1">
    <source>
        <dbReference type="EMBL" id="CAG6673965.1"/>
    </source>
</evidence>
<proteinExistence type="predicted"/>